<comment type="caution">
    <text evidence="3">The sequence shown here is derived from an EMBL/GenBank/DDBJ whole genome shotgun (WGS) entry which is preliminary data.</text>
</comment>
<dbReference type="InterPro" id="IPR036465">
    <property type="entry name" value="vWFA_dom_sf"/>
</dbReference>
<feature type="domain" description="VWFA" evidence="2">
    <location>
        <begin position="95"/>
        <end position="281"/>
    </location>
</feature>
<dbReference type="Proteomes" id="UP000214720">
    <property type="component" value="Unassembled WGS sequence"/>
</dbReference>
<evidence type="ECO:0000313" key="3">
    <source>
        <dbReference type="EMBL" id="OXC77815.1"/>
    </source>
</evidence>
<dbReference type="InterPro" id="IPR002035">
    <property type="entry name" value="VWF_A"/>
</dbReference>
<dbReference type="SUPFAM" id="SSF53300">
    <property type="entry name" value="vWA-like"/>
    <property type="match status" value="1"/>
</dbReference>
<keyword evidence="1" id="KW-1133">Transmembrane helix</keyword>
<keyword evidence="1" id="KW-0472">Membrane</keyword>
<organism evidence="3 4">
    <name type="scientific">Caballeronia sordidicola</name>
    <name type="common">Burkholderia sordidicola</name>
    <dbReference type="NCBI Taxonomy" id="196367"/>
    <lineage>
        <taxon>Bacteria</taxon>
        <taxon>Pseudomonadati</taxon>
        <taxon>Pseudomonadota</taxon>
        <taxon>Betaproteobacteria</taxon>
        <taxon>Burkholderiales</taxon>
        <taxon>Burkholderiaceae</taxon>
        <taxon>Caballeronia</taxon>
    </lineage>
</organism>
<dbReference type="PANTHER" id="PTHR22550:SF18">
    <property type="entry name" value="VWFA DOMAIN-CONTAINING PROTEIN"/>
    <property type="match status" value="1"/>
</dbReference>
<dbReference type="EMBL" id="MTHB01000094">
    <property type="protein sequence ID" value="OXC77815.1"/>
    <property type="molecule type" value="Genomic_DNA"/>
</dbReference>
<reference evidence="4" key="1">
    <citation type="submission" date="2017-01" db="EMBL/GenBank/DDBJ databases">
        <title>Genome Analysis of Deinococcus marmoris KOPRI26562.</title>
        <authorList>
            <person name="Kim J.H."/>
            <person name="Oh H.-M."/>
        </authorList>
    </citation>
    <scope>NUCLEOTIDE SEQUENCE [LARGE SCALE GENOMIC DNA]</scope>
    <source>
        <strain evidence="4">PAMC 26633</strain>
    </source>
</reference>
<feature type="transmembrane region" description="Helical" evidence="1">
    <location>
        <begin position="300"/>
        <end position="325"/>
    </location>
</feature>
<dbReference type="PROSITE" id="PS50234">
    <property type="entry name" value="VWFA"/>
    <property type="match status" value="1"/>
</dbReference>
<gene>
    <name evidence="3" type="ORF">BSU04_15100</name>
</gene>
<dbReference type="SMART" id="SM00327">
    <property type="entry name" value="VWA"/>
    <property type="match status" value="1"/>
</dbReference>
<dbReference type="eggNOG" id="COG2304">
    <property type="taxonomic scope" value="Bacteria"/>
</dbReference>
<dbReference type="InterPro" id="IPR050768">
    <property type="entry name" value="UPF0353/GerABKA_families"/>
</dbReference>
<dbReference type="RefSeq" id="WP_089161206.1">
    <property type="nucleotide sequence ID" value="NZ_MTHB01000094.1"/>
</dbReference>
<dbReference type="OrthoDB" id="6206554at2"/>
<dbReference type="InterPro" id="IPR033881">
    <property type="entry name" value="vWA_BatA_type"/>
</dbReference>
<proteinExistence type="predicted"/>
<sequence length="346" mass="38254">MWKFDFPWMFLLLPLPAFVWWLAPAWRATTSAIRMPFFHEMAQAAGEQPAPGGVRLRRNVVQRVMMPVLWILLVTASAKPVFVEPPVTRDEPARDLMLAIDLSESMSTRDFVNPQTGERMDRLTAVKQVVRDFVARRKGDRIGVVVFGEAAYPQAPLTLDHDSVLLLLNQMQIGMAGPRTAIGDAIGLTVKLMDNSPAQEKVLILLTDGNDTSSAIPPERAADIAKNNKLVIHTVGIGDPSATGEDKVDLDALQRISDITGGRAFHALGNPQELADVYTTLDKMTPEKVKREIYRPQRDFFWIPLAIALSILTLYHCLALVIAALRAPGRKQGPKTVQIDGARHGN</sequence>
<dbReference type="Gene3D" id="3.40.50.410">
    <property type="entry name" value="von Willebrand factor, type A domain"/>
    <property type="match status" value="1"/>
</dbReference>
<name>A0A226X2Z1_CABSO</name>
<dbReference type="CDD" id="cd01467">
    <property type="entry name" value="vWA_BatA_type"/>
    <property type="match status" value="1"/>
</dbReference>
<protein>
    <submittedName>
        <fullName evidence="3">BatA (Aerotolerance operon)</fullName>
    </submittedName>
</protein>
<evidence type="ECO:0000313" key="4">
    <source>
        <dbReference type="Proteomes" id="UP000214720"/>
    </source>
</evidence>
<dbReference type="Pfam" id="PF00092">
    <property type="entry name" value="VWA"/>
    <property type="match status" value="1"/>
</dbReference>
<dbReference type="PANTHER" id="PTHR22550">
    <property type="entry name" value="SPORE GERMINATION PROTEIN"/>
    <property type="match status" value="1"/>
</dbReference>
<keyword evidence="1" id="KW-0812">Transmembrane</keyword>
<evidence type="ECO:0000256" key="1">
    <source>
        <dbReference type="SAM" id="Phobius"/>
    </source>
</evidence>
<accession>A0A226X2Z1</accession>
<dbReference type="AlphaFoldDB" id="A0A226X2Z1"/>
<evidence type="ECO:0000259" key="2">
    <source>
        <dbReference type="PROSITE" id="PS50234"/>
    </source>
</evidence>